<proteinExistence type="predicted"/>
<dbReference type="Proteomes" id="UP000198680">
    <property type="component" value="Unassembled WGS sequence"/>
</dbReference>
<feature type="domain" description="Metallo-beta-lactamase" evidence="2">
    <location>
        <begin position="20"/>
        <end position="65"/>
    </location>
</feature>
<dbReference type="PANTHER" id="PTHR46018">
    <property type="entry name" value="ZINC PHOSPHODIESTERASE ELAC PROTEIN 1"/>
    <property type="match status" value="1"/>
</dbReference>
<dbReference type="Pfam" id="PF00753">
    <property type="entry name" value="Lactamase_B"/>
    <property type="match status" value="1"/>
</dbReference>
<evidence type="ECO:0000313" key="4">
    <source>
        <dbReference type="Proteomes" id="UP000198680"/>
    </source>
</evidence>
<dbReference type="PANTHER" id="PTHR46018:SF2">
    <property type="entry name" value="ZINC PHOSPHODIESTERASE ELAC PROTEIN 1"/>
    <property type="match status" value="1"/>
</dbReference>
<dbReference type="GO" id="GO:0042781">
    <property type="term" value="F:3'-tRNA processing endoribonuclease activity"/>
    <property type="evidence" value="ECO:0007669"/>
    <property type="project" value="TreeGrafter"/>
</dbReference>
<dbReference type="AlphaFoldDB" id="A0A1G9Y3D5"/>
<reference evidence="4" key="1">
    <citation type="submission" date="2016-10" db="EMBL/GenBank/DDBJ databases">
        <authorList>
            <person name="Varghese N."/>
            <person name="Submissions S."/>
        </authorList>
    </citation>
    <scope>NUCLEOTIDE SEQUENCE [LARGE SCALE GENOMIC DNA]</scope>
    <source>
        <strain evidence="4">DSM 45419</strain>
    </source>
</reference>
<keyword evidence="4" id="KW-1185">Reference proteome</keyword>
<dbReference type="EMBL" id="FNHE01000011">
    <property type="protein sequence ID" value="SDN02993.1"/>
    <property type="molecule type" value="Genomic_DNA"/>
</dbReference>
<name>A0A1G9Y3D5_9ACTN</name>
<evidence type="ECO:0000256" key="1">
    <source>
        <dbReference type="ARBA" id="ARBA00022759"/>
    </source>
</evidence>
<protein>
    <submittedName>
        <fullName evidence="3">Metallo-beta-lactamase superfamily protein</fullName>
    </submittedName>
</protein>
<accession>A0A1G9Y3D5</accession>
<gene>
    <name evidence="3" type="ORF">SAMN05660642_03855</name>
</gene>
<evidence type="ECO:0000259" key="2">
    <source>
        <dbReference type="Pfam" id="PF00753"/>
    </source>
</evidence>
<dbReference type="RefSeq" id="WP_245700570.1">
    <property type="nucleotide sequence ID" value="NZ_FNHE01000011.1"/>
</dbReference>
<dbReference type="Gene3D" id="3.60.15.10">
    <property type="entry name" value="Ribonuclease Z/Hydroxyacylglutathione hydrolase-like"/>
    <property type="match status" value="1"/>
</dbReference>
<dbReference type="InterPro" id="IPR036866">
    <property type="entry name" value="RibonucZ/Hydroxyglut_hydro"/>
</dbReference>
<keyword evidence="1" id="KW-0255">Endonuclease</keyword>
<sequence length="67" mass="7341">MTVRELVVLGTASQAPTRMRNHNGYLLRWDGEGLLFDPGEGTQRQMLLAGVASSAVTRICLTHFHGC</sequence>
<dbReference type="InterPro" id="IPR001279">
    <property type="entry name" value="Metallo-B-lactamas"/>
</dbReference>
<dbReference type="STRING" id="1137991.SAMN05660642_03855"/>
<organism evidence="3 4">
    <name type="scientific">Geodermatophilus siccatus</name>
    <dbReference type="NCBI Taxonomy" id="1137991"/>
    <lineage>
        <taxon>Bacteria</taxon>
        <taxon>Bacillati</taxon>
        <taxon>Actinomycetota</taxon>
        <taxon>Actinomycetes</taxon>
        <taxon>Geodermatophilales</taxon>
        <taxon>Geodermatophilaceae</taxon>
        <taxon>Geodermatophilus</taxon>
    </lineage>
</organism>
<dbReference type="SUPFAM" id="SSF56281">
    <property type="entry name" value="Metallo-hydrolase/oxidoreductase"/>
    <property type="match status" value="1"/>
</dbReference>
<keyword evidence="1" id="KW-0378">Hydrolase</keyword>
<evidence type="ECO:0000313" key="3">
    <source>
        <dbReference type="EMBL" id="SDN02993.1"/>
    </source>
</evidence>
<keyword evidence="1" id="KW-0540">Nuclease</keyword>